<dbReference type="InterPro" id="IPR046743">
    <property type="entry name" value="DUF6793"/>
</dbReference>
<dbReference type="GO" id="GO:0003735">
    <property type="term" value="F:structural constituent of ribosome"/>
    <property type="evidence" value="ECO:0007669"/>
    <property type="project" value="InterPro"/>
</dbReference>
<accession>A0A255EM04</accession>
<evidence type="ECO:0000313" key="2">
    <source>
        <dbReference type="Proteomes" id="UP000216300"/>
    </source>
</evidence>
<dbReference type="Gene3D" id="3.30.1390.10">
    <property type="match status" value="1"/>
</dbReference>
<evidence type="ECO:0000313" key="1">
    <source>
        <dbReference type="EMBL" id="OYN92011.1"/>
    </source>
</evidence>
<protein>
    <submittedName>
        <fullName evidence="1">Uncharacterized protein</fullName>
    </submittedName>
</protein>
<organism evidence="1 2">
    <name type="scientific">Parenemella sanctibonifatiensis</name>
    <dbReference type="NCBI Taxonomy" id="2016505"/>
    <lineage>
        <taxon>Bacteria</taxon>
        <taxon>Bacillati</taxon>
        <taxon>Actinomycetota</taxon>
        <taxon>Actinomycetes</taxon>
        <taxon>Propionibacteriales</taxon>
        <taxon>Propionibacteriaceae</taxon>
        <taxon>Parenemella</taxon>
    </lineage>
</organism>
<keyword evidence="2" id="KW-1185">Reference proteome</keyword>
<comment type="caution">
    <text evidence="1">The sequence shown here is derived from an EMBL/GenBank/DDBJ whole genome shotgun (WGS) entry which is preliminary data.</text>
</comment>
<dbReference type="Pfam" id="PF20593">
    <property type="entry name" value="DUF6793"/>
    <property type="match status" value="1"/>
</dbReference>
<dbReference type="AlphaFoldDB" id="A0A255EM04"/>
<name>A0A255EM04_9ACTN</name>
<dbReference type="RefSeq" id="WP_094452038.1">
    <property type="nucleotide sequence ID" value="NZ_NMVJ01000001.1"/>
</dbReference>
<dbReference type="GO" id="GO:0006412">
    <property type="term" value="P:translation"/>
    <property type="evidence" value="ECO:0007669"/>
    <property type="project" value="InterPro"/>
</dbReference>
<dbReference type="InterPro" id="IPR014719">
    <property type="entry name" value="Ribosomal_bL12_C/ClpS-like"/>
</dbReference>
<dbReference type="Proteomes" id="UP000216300">
    <property type="component" value="Unassembled WGS sequence"/>
</dbReference>
<dbReference type="OrthoDB" id="3534574at2"/>
<dbReference type="EMBL" id="NMVJ01000001">
    <property type="protein sequence ID" value="OYN92011.1"/>
    <property type="molecule type" value="Genomic_DNA"/>
</dbReference>
<gene>
    <name evidence="1" type="ORF">CGZ91_00310</name>
</gene>
<proteinExistence type="predicted"/>
<reference evidence="1 2" key="1">
    <citation type="submission" date="2017-07" db="EMBL/GenBank/DDBJ databases">
        <title>Draft whole genome sequences of clinical Proprionibacteriaceae strains.</title>
        <authorList>
            <person name="Bernier A.-M."/>
            <person name="Bernard K."/>
            <person name="Domingo M.-C."/>
        </authorList>
    </citation>
    <scope>NUCLEOTIDE SEQUENCE [LARGE SCALE GENOMIC DNA]</scope>
    <source>
        <strain evidence="1 2">NML 150081</strain>
    </source>
</reference>
<sequence length="85" mass="9566">MLFKSHLEDQVADLRRRVRSQQHLIDQLAQHVGLDLGTIDPYAVSQEVRDLVAQGKKIEAIKLYREQTGVGLADAKRAVEDATEI</sequence>